<dbReference type="Proteomes" id="UP000001396">
    <property type="component" value="Unassembled WGS sequence"/>
</dbReference>
<organism evidence="2 3">
    <name type="scientific">Heterostelium pallidum (strain ATCC 26659 / Pp 5 / PN500)</name>
    <name type="common">Cellular slime mold</name>
    <name type="synonym">Polysphondylium pallidum</name>
    <dbReference type="NCBI Taxonomy" id="670386"/>
    <lineage>
        <taxon>Eukaryota</taxon>
        <taxon>Amoebozoa</taxon>
        <taxon>Evosea</taxon>
        <taxon>Eumycetozoa</taxon>
        <taxon>Dictyostelia</taxon>
        <taxon>Acytosteliales</taxon>
        <taxon>Acytosteliaceae</taxon>
        <taxon>Heterostelium</taxon>
    </lineage>
</organism>
<gene>
    <name evidence="2" type="ORF">PPL_12428</name>
</gene>
<dbReference type="AlphaFoldDB" id="D3BMK6"/>
<dbReference type="OMA" id="HERMAML"/>
<evidence type="ECO:0000313" key="2">
    <source>
        <dbReference type="EMBL" id="EFA77218.1"/>
    </source>
</evidence>
<name>D3BMK6_HETP5</name>
<evidence type="ECO:0000256" key="1">
    <source>
        <dbReference type="SAM" id="MobiDB-lite"/>
    </source>
</evidence>
<dbReference type="InParanoid" id="D3BMK6"/>
<dbReference type="EMBL" id="ADBJ01000043">
    <property type="protein sequence ID" value="EFA77218.1"/>
    <property type="molecule type" value="Genomic_DNA"/>
</dbReference>
<keyword evidence="3" id="KW-1185">Reference proteome</keyword>
<feature type="compositionally biased region" description="Polar residues" evidence="1">
    <location>
        <begin position="131"/>
        <end position="151"/>
    </location>
</feature>
<feature type="region of interest" description="Disordered" evidence="1">
    <location>
        <begin position="496"/>
        <end position="533"/>
    </location>
</feature>
<sequence length="533" mass="61166">MCEILMMGIRHLFSFVDFLEFKQPDGSWIRLSKDIKELVVEKGSMIICNGDSLLTTHIDEKEGRGTNSAFDRVIKAFDERVDALAPYFSEIKFIISGQPTPTKMIGRLNNKQEEEANATTSEEKKEESSAGNTTPPVAQQQQQTSGHQTNHGSEKAKFMLGKVDTIHTYRFRCIEPFLIKRAAERSDVKVHFEQSAVEADEEIIFQSQQLKGSVKYVFGDVDFLFHYDTADNVEHPEDTVVVYYIKRLNRYKWFKRSDLLKLFMGENFKAVSAPLVAAQMMSEFTPEYHLPKQADSETKCQTCGSDAAGYTEFKRGTSHEFRAKDHSFLICPNKYVELANKQLDELNDHQKKAFHFFSLSNYHERMAMLAAGQREAIAKFSLPDTKFSPTPENEFVTKELLDSLVAEKITLRQAALKCTIAEERFQDFAEIGATIIDPRFEKRRKALKKDFDFITCYRYHLYNIWTHLNELGNTKVNIAREDLLNFIFSDSRNTIPSTATQSNNKKDDKKSNAKAANAQSKFKFLSMEDEDDD</sequence>
<evidence type="ECO:0000313" key="3">
    <source>
        <dbReference type="Proteomes" id="UP000001396"/>
    </source>
</evidence>
<dbReference type="GeneID" id="31367895"/>
<accession>D3BMK6</accession>
<protein>
    <submittedName>
        <fullName evidence="2">Uncharacterized protein</fullName>
    </submittedName>
</protein>
<comment type="caution">
    <text evidence="2">The sequence shown here is derived from an EMBL/GenBank/DDBJ whole genome shotgun (WGS) entry which is preliminary data.</text>
</comment>
<proteinExistence type="predicted"/>
<dbReference type="RefSeq" id="XP_020429347.1">
    <property type="nucleotide sequence ID" value="XM_020583160.1"/>
</dbReference>
<feature type="compositionally biased region" description="Low complexity" evidence="1">
    <location>
        <begin position="513"/>
        <end position="524"/>
    </location>
</feature>
<feature type="region of interest" description="Disordered" evidence="1">
    <location>
        <begin position="112"/>
        <end position="154"/>
    </location>
</feature>
<reference evidence="2 3" key="1">
    <citation type="journal article" date="2011" name="Genome Res.">
        <title>Phylogeny-wide analysis of social amoeba genomes highlights ancient origins for complex intercellular communication.</title>
        <authorList>
            <person name="Heidel A.J."/>
            <person name="Lawal H.M."/>
            <person name="Felder M."/>
            <person name="Schilde C."/>
            <person name="Helps N.R."/>
            <person name="Tunggal B."/>
            <person name="Rivero F."/>
            <person name="John U."/>
            <person name="Schleicher M."/>
            <person name="Eichinger L."/>
            <person name="Platzer M."/>
            <person name="Noegel A.A."/>
            <person name="Schaap P."/>
            <person name="Gloeckner G."/>
        </authorList>
    </citation>
    <scope>NUCLEOTIDE SEQUENCE [LARGE SCALE GENOMIC DNA]</scope>
    <source>
        <strain evidence="3">ATCC 26659 / Pp 5 / PN500</strain>
    </source>
</reference>